<dbReference type="AlphaFoldDB" id="A0A2H0N371"/>
<keyword evidence="5" id="KW-0378">Hydrolase</keyword>
<proteinExistence type="inferred from homology"/>
<evidence type="ECO:0000259" key="8">
    <source>
        <dbReference type="Pfam" id="PF01850"/>
    </source>
</evidence>
<evidence type="ECO:0000313" key="10">
    <source>
        <dbReference type="Proteomes" id="UP000229782"/>
    </source>
</evidence>
<feature type="domain" description="PIN" evidence="8">
    <location>
        <begin position="4"/>
        <end position="113"/>
    </location>
</feature>
<evidence type="ECO:0000256" key="2">
    <source>
        <dbReference type="ARBA" id="ARBA00022649"/>
    </source>
</evidence>
<dbReference type="InterPro" id="IPR029060">
    <property type="entry name" value="PIN-like_dom_sf"/>
</dbReference>
<dbReference type="InterPro" id="IPR050556">
    <property type="entry name" value="Type_II_TA_system_RNase"/>
</dbReference>
<comment type="similarity">
    <text evidence="7">Belongs to the PINc/VapC protein family.</text>
</comment>
<comment type="caution">
    <text evidence="9">The sequence shown here is derived from an EMBL/GenBank/DDBJ whole genome shotgun (WGS) entry which is preliminary data.</text>
</comment>
<name>A0A2H0N371_9BACT</name>
<evidence type="ECO:0000313" key="9">
    <source>
        <dbReference type="EMBL" id="PIR03349.1"/>
    </source>
</evidence>
<dbReference type="Proteomes" id="UP000229782">
    <property type="component" value="Unassembled WGS sequence"/>
</dbReference>
<dbReference type="Pfam" id="PF01850">
    <property type="entry name" value="PIN"/>
    <property type="match status" value="1"/>
</dbReference>
<keyword evidence="2" id="KW-1277">Toxin-antitoxin system</keyword>
<accession>A0A2H0N371</accession>
<dbReference type="GO" id="GO:0046872">
    <property type="term" value="F:metal ion binding"/>
    <property type="evidence" value="ECO:0007669"/>
    <property type="project" value="UniProtKB-KW"/>
</dbReference>
<reference evidence="9 10" key="1">
    <citation type="submission" date="2017-09" db="EMBL/GenBank/DDBJ databases">
        <title>Depth-based differentiation of microbial function through sediment-hosted aquifers and enrichment of novel symbionts in the deep terrestrial subsurface.</title>
        <authorList>
            <person name="Probst A.J."/>
            <person name="Ladd B."/>
            <person name="Jarett J.K."/>
            <person name="Geller-Mcgrath D.E."/>
            <person name="Sieber C.M."/>
            <person name="Emerson J.B."/>
            <person name="Anantharaman K."/>
            <person name="Thomas B.C."/>
            <person name="Malmstrom R."/>
            <person name="Stieglmeier M."/>
            <person name="Klingl A."/>
            <person name="Woyke T."/>
            <person name="Ryan C.M."/>
            <person name="Banfield J.F."/>
        </authorList>
    </citation>
    <scope>NUCLEOTIDE SEQUENCE [LARGE SCALE GENOMIC DNA]</scope>
    <source>
        <strain evidence="9">CG11_big_fil_rev_8_21_14_0_20_43_7</strain>
    </source>
</reference>
<organism evidence="9 10">
    <name type="scientific">Candidatus Magasanikbacteria bacterium CG11_big_fil_rev_8_21_14_0_20_43_7</name>
    <dbReference type="NCBI Taxonomy" id="1974654"/>
    <lineage>
        <taxon>Bacteria</taxon>
        <taxon>Candidatus Magasanikiibacteriota</taxon>
    </lineage>
</organism>
<dbReference type="GO" id="GO:0004518">
    <property type="term" value="F:nuclease activity"/>
    <property type="evidence" value="ECO:0007669"/>
    <property type="project" value="UniProtKB-KW"/>
</dbReference>
<keyword evidence="4" id="KW-0479">Metal-binding</keyword>
<gene>
    <name evidence="9" type="ORF">COV60_00775</name>
</gene>
<evidence type="ECO:0000256" key="3">
    <source>
        <dbReference type="ARBA" id="ARBA00022722"/>
    </source>
</evidence>
<evidence type="ECO:0000256" key="7">
    <source>
        <dbReference type="ARBA" id="ARBA00038093"/>
    </source>
</evidence>
<protein>
    <recommendedName>
        <fullName evidence="8">PIN domain-containing protein</fullName>
    </recommendedName>
</protein>
<dbReference type="PANTHER" id="PTHR33653">
    <property type="entry name" value="RIBONUCLEASE VAPC2"/>
    <property type="match status" value="1"/>
</dbReference>
<dbReference type="InterPro" id="IPR002716">
    <property type="entry name" value="PIN_dom"/>
</dbReference>
<keyword evidence="3" id="KW-0540">Nuclease</keyword>
<dbReference type="PANTHER" id="PTHR33653:SF1">
    <property type="entry name" value="RIBONUCLEASE VAPC2"/>
    <property type="match status" value="1"/>
</dbReference>
<evidence type="ECO:0000256" key="6">
    <source>
        <dbReference type="ARBA" id="ARBA00022842"/>
    </source>
</evidence>
<evidence type="ECO:0000256" key="5">
    <source>
        <dbReference type="ARBA" id="ARBA00022801"/>
    </source>
</evidence>
<dbReference type="EMBL" id="PCWM01000016">
    <property type="protein sequence ID" value="PIR03349.1"/>
    <property type="molecule type" value="Genomic_DNA"/>
</dbReference>
<evidence type="ECO:0000256" key="4">
    <source>
        <dbReference type="ARBA" id="ARBA00022723"/>
    </source>
</evidence>
<sequence>MNAVLIDTNIVILHLTGQERFPFDEIQTHIATVSIFELYQFPTLSANEKRHIEMLINMCTIAPLDIHIAIRAGELVQRRRSSKGEIDMLIAATALEYDIPLITKNVKDFARIPDLDVRKTV</sequence>
<dbReference type="GO" id="GO:0016787">
    <property type="term" value="F:hydrolase activity"/>
    <property type="evidence" value="ECO:0007669"/>
    <property type="project" value="UniProtKB-KW"/>
</dbReference>
<comment type="cofactor">
    <cofactor evidence="1">
        <name>Mg(2+)</name>
        <dbReference type="ChEBI" id="CHEBI:18420"/>
    </cofactor>
</comment>
<dbReference type="CDD" id="cd09881">
    <property type="entry name" value="PIN_VapC4-5_FitB-like"/>
    <property type="match status" value="1"/>
</dbReference>
<dbReference type="Gene3D" id="3.40.50.1010">
    <property type="entry name" value="5'-nuclease"/>
    <property type="match status" value="1"/>
</dbReference>
<dbReference type="SUPFAM" id="SSF88723">
    <property type="entry name" value="PIN domain-like"/>
    <property type="match status" value="1"/>
</dbReference>
<evidence type="ECO:0000256" key="1">
    <source>
        <dbReference type="ARBA" id="ARBA00001946"/>
    </source>
</evidence>
<keyword evidence="6" id="KW-0460">Magnesium</keyword>